<dbReference type="Gene3D" id="1.10.260.40">
    <property type="entry name" value="lambda repressor-like DNA-binding domains"/>
    <property type="match status" value="1"/>
</dbReference>
<evidence type="ECO:0000259" key="2">
    <source>
        <dbReference type="PROSITE" id="PS50943"/>
    </source>
</evidence>
<keyword evidence="4" id="KW-1185">Reference proteome</keyword>
<dbReference type="PROSITE" id="PS50943">
    <property type="entry name" value="HTH_CROC1"/>
    <property type="match status" value="1"/>
</dbReference>
<accession>A0ABS6KC62</accession>
<gene>
    <name evidence="3" type="ORF">KTH90_18890</name>
</gene>
<evidence type="ECO:0000313" key="4">
    <source>
        <dbReference type="Proteomes" id="UP001314681"/>
    </source>
</evidence>
<evidence type="ECO:0000256" key="1">
    <source>
        <dbReference type="ARBA" id="ARBA00023125"/>
    </source>
</evidence>
<dbReference type="SUPFAM" id="SSF47413">
    <property type="entry name" value="lambda repressor-like DNA-binding domains"/>
    <property type="match status" value="1"/>
</dbReference>
<dbReference type="Pfam" id="PF01381">
    <property type="entry name" value="HTH_3"/>
    <property type="match status" value="1"/>
</dbReference>
<reference evidence="3 4" key="1">
    <citation type="submission" date="2021-06" db="EMBL/GenBank/DDBJ databases">
        <title>Description of novel taxa of the family Lachnospiraceae.</title>
        <authorList>
            <person name="Chaplin A.V."/>
            <person name="Sokolova S.R."/>
            <person name="Pikina A.P."/>
            <person name="Korzhanova M."/>
            <person name="Belova V."/>
            <person name="Korostin D."/>
            <person name="Efimov B.A."/>
        </authorList>
    </citation>
    <scope>NUCLEOTIDE SEQUENCE [LARGE SCALE GENOMIC DNA]</scope>
    <source>
        <strain evidence="3 4">ASD4241</strain>
    </source>
</reference>
<keyword evidence="1" id="KW-0238">DNA-binding</keyword>
<evidence type="ECO:0000313" key="3">
    <source>
        <dbReference type="EMBL" id="MBU9728081.1"/>
    </source>
</evidence>
<dbReference type="PANTHER" id="PTHR46558">
    <property type="entry name" value="TRACRIPTIONAL REGULATORY PROTEIN-RELATED-RELATED"/>
    <property type="match status" value="1"/>
</dbReference>
<dbReference type="RefSeq" id="WP_158353193.1">
    <property type="nucleotide sequence ID" value="NZ_JAHQCX010000016.1"/>
</dbReference>
<dbReference type="EMBL" id="JAHQCX010000016">
    <property type="protein sequence ID" value="MBU9728081.1"/>
    <property type="molecule type" value="Genomic_DNA"/>
</dbReference>
<sequence length="69" mass="7770">METIEKPKIRIAAARINAGLTQREFAQRIGVNLSTITNWENGKTEPNVTQLRKISEISGIPMDFIFVPD</sequence>
<feature type="domain" description="HTH cro/C1-type" evidence="2">
    <location>
        <begin position="11"/>
        <end position="65"/>
    </location>
</feature>
<dbReference type="CDD" id="cd00093">
    <property type="entry name" value="HTH_XRE"/>
    <property type="match status" value="1"/>
</dbReference>
<comment type="caution">
    <text evidence="3">The sequence shown here is derived from an EMBL/GenBank/DDBJ whole genome shotgun (WGS) entry which is preliminary data.</text>
</comment>
<dbReference type="PANTHER" id="PTHR46558:SF11">
    <property type="entry name" value="HTH-TYPE TRANSCRIPTIONAL REGULATOR XRE"/>
    <property type="match status" value="1"/>
</dbReference>
<protein>
    <submittedName>
        <fullName evidence="3">Helix-turn-helix transcriptional regulator</fullName>
    </submittedName>
</protein>
<dbReference type="InterPro" id="IPR001387">
    <property type="entry name" value="Cro/C1-type_HTH"/>
</dbReference>
<dbReference type="InterPro" id="IPR010982">
    <property type="entry name" value="Lambda_DNA-bd_dom_sf"/>
</dbReference>
<dbReference type="SMART" id="SM00530">
    <property type="entry name" value="HTH_XRE"/>
    <property type="match status" value="1"/>
</dbReference>
<dbReference type="Proteomes" id="UP001314681">
    <property type="component" value="Unassembled WGS sequence"/>
</dbReference>
<proteinExistence type="predicted"/>
<name>A0ABS6KC62_9FIRM</name>
<organism evidence="3 4">
    <name type="scientific">Diplocloster modestus</name>
    <dbReference type="NCBI Taxonomy" id="2850322"/>
    <lineage>
        <taxon>Bacteria</taxon>
        <taxon>Bacillati</taxon>
        <taxon>Bacillota</taxon>
        <taxon>Clostridia</taxon>
        <taxon>Lachnospirales</taxon>
        <taxon>Lachnospiraceae</taxon>
        <taxon>Diplocloster</taxon>
    </lineage>
</organism>